<keyword evidence="4" id="KW-1185">Reference proteome</keyword>
<name>A0A8T2ICQ9_9PIPI</name>
<dbReference type="GO" id="GO:0005737">
    <property type="term" value="C:cytoplasm"/>
    <property type="evidence" value="ECO:0007669"/>
    <property type="project" value="TreeGrafter"/>
</dbReference>
<dbReference type="InterPro" id="IPR001611">
    <property type="entry name" value="Leu-rich_rpt"/>
</dbReference>
<dbReference type="Proteomes" id="UP000812440">
    <property type="component" value="Unassembled WGS sequence"/>
</dbReference>
<dbReference type="SMART" id="SM00369">
    <property type="entry name" value="LRR_TYP"/>
    <property type="match status" value="3"/>
</dbReference>
<dbReference type="PANTHER" id="PTHR48051">
    <property type="match status" value="1"/>
</dbReference>
<evidence type="ECO:0000256" key="2">
    <source>
        <dbReference type="ARBA" id="ARBA00022737"/>
    </source>
</evidence>
<dbReference type="EMBL" id="JAACNH010025081">
    <property type="protein sequence ID" value="KAG8428860.1"/>
    <property type="molecule type" value="Genomic_DNA"/>
</dbReference>
<dbReference type="AlphaFoldDB" id="A0A8T2ICQ9"/>
<reference evidence="3" key="1">
    <citation type="thesis" date="2020" institute="ProQuest LLC" country="789 East Eisenhower Parkway, Ann Arbor, MI, USA">
        <title>Comparative Genomics and Chromosome Evolution.</title>
        <authorList>
            <person name="Mudd A.B."/>
        </authorList>
    </citation>
    <scope>NUCLEOTIDE SEQUENCE</scope>
    <source>
        <strain evidence="3">Female2</strain>
        <tissue evidence="3">Blood</tissue>
    </source>
</reference>
<evidence type="ECO:0000256" key="1">
    <source>
        <dbReference type="ARBA" id="ARBA00022614"/>
    </source>
</evidence>
<comment type="caution">
    <text evidence="3">The sequence shown here is derived from an EMBL/GenBank/DDBJ whole genome shotgun (WGS) entry which is preliminary data.</text>
</comment>
<dbReference type="OrthoDB" id="660555at2759"/>
<evidence type="ECO:0000313" key="3">
    <source>
        <dbReference type="EMBL" id="KAG8428860.1"/>
    </source>
</evidence>
<evidence type="ECO:0000313" key="4">
    <source>
        <dbReference type="Proteomes" id="UP000812440"/>
    </source>
</evidence>
<dbReference type="SUPFAM" id="SSF52075">
    <property type="entry name" value="Outer arm dynein light chain 1"/>
    <property type="match status" value="1"/>
</dbReference>
<proteinExistence type="predicted"/>
<sequence>DVSCNDLQTLPPQIGSLESLRDLNVRRNQLSKLPEEMSELPLTRLDLSCNRITHIPICYRHLRHLQTVLLDNNPLQYPPAQVSIRHCAGI</sequence>
<dbReference type="InterPro" id="IPR003591">
    <property type="entry name" value="Leu-rich_rpt_typical-subtyp"/>
</dbReference>
<dbReference type="Gene3D" id="3.80.10.10">
    <property type="entry name" value="Ribonuclease Inhibitor"/>
    <property type="match status" value="1"/>
</dbReference>
<dbReference type="PROSITE" id="PS51450">
    <property type="entry name" value="LRR"/>
    <property type="match status" value="1"/>
</dbReference>
<keyword evidence="2" id="KW-0677">Repeat</keyword>
<feature type="non-terminal residue" evidence="3">
    <location>
        <position position="90"/>
    </location>
</feature>
<organism evidence="3 4">
    <name type="scientific">Hymenochirus boettgeri</name>
    <name type="common">Congo dwarf clawed frog</name>
    <dbReference type="NCBI Taxonomy" id="247094"/>
    <lineage>
        <taxon>Eukaryota</taxon>
        <taxon>Metazoa</taxon>
        <taxon>Chordata</taxon>
        <taxon>Craniata</taxon>
        <taxon>Vertebrata</taxon>
        <taxon>Euteleostomi</taxon>
        <taxon>Amphibia</taxon>
        <taxon>Batrachia</taxon>
        <taxon>Anura</taxon>
        <taxon>Pipoidea</taxon>
        <taxon>Pipidae</taxon>
        <taxon>Pipinae</taxon>
        <taxon>Hymenochirus</taxon>
    </lineage>
</organism>
<accession>A0A8T2ICQ9</accession>
<dbReference type="InterPro" id="IPR032675">
    <property type="entry name" value="LRR_dom_sf"/>
</dbReference>
<gene>
    <name evidence="3" type="ORF">GDO86_019128</name>
</gene>
<protein>
    <submittedName>
        <fullName evidence="3">Uncharacterized protein</fullName>
    </submittedName>
</protein>
<dbReference type="Pfam" id="PF00560">
    <property type="entry name" value="LRR_1"/>
    <property type="match status" value="2"/>
</dbReference>
<keyword evidence="1" id="KW-0433">Leucine-rich repeat</keyword>
<dbReference type="PANTHER" id="PTHR48051:SF64">
    <property type="entry name" value="LEUCINE RICH REPEATS AND CALPONIN HOMOLOGY DOMAIN CONTAINING 4"/>
    <property type="match status" value="1"/>
</dbReference>
<dbReference type="InterPro" id="IPR050216">
    <property type="entry name" value="LRR_domain-containing"/>
</dbReference>